<comment type="function">
    <text evidence="7">Probable substrate-specific adapter of an E3 ubiquitin-protein ligase complex which mediates the ubiquitination and subsequent proteasomal degradation of target proteins. May have a role in synapse differentiation and growth.</text>
</comment>
<dbReference type="Pfam" id="PF24681">
    <property type="entry name" value="Kelch_KLHDC2_KLHL20_DRC7"/>
    <property type="match status" value="1"/>
</dbReference>
<dbReference type="Proteomes" id="UP000440578">
    <property type="component" value="Unassembled WGS sequence"/>
</dbReference>
<dbReference type="Gene3D" id="3.30.710.10">
    <property type="entry name" value="Potassium Channel Kv1.1, Chain A"/>
    <property type="match status" value="1"/>
</dbReference>
<evidence type="ECO:0000256" key="6">
    <source>
        <dbReference type="ARBA" id="ARBA00023203"/>
    </source>
</evidence>
<dbReference type="CDD" id="cd18247">
    <property type="entry name" value="BTB_POZ_KLHL18"/>
    <property type="match status" value="1"/>
</dbReference>
<dbReference type="GO" id="GO:0016567">
    <property type="term" value="P:protein ubiquitination"/>
    <property type="evidence" value="ECO:0007669"/>
    <property type="project" value="UniProtKB-UniPathway"/>
</dbReference>
<comment type="caution">
    <text evidence="9">The sequence shown here is derived from an EMBL/GenBank/DDBJ whole genome shotgun (WGS) entry which is preliminary data.</text>
</comment>
<dbReference type="PRINTS" id="PR00501">
    <property type="entry name" value="KELCHREPEAT"/>
</dbReference>
<keyword evidence="6" id="KW-0009">Actin-binding</keyword>
<organism evidence="9 10">
    <name type="scientific">Amphibalanus amphitrite</name>
    <name type="common">Striped barnacle</name>
    <name type="synonym">Balanus amphitrite</name>
    <dbReference type="NCBI Taxonomy" id="1232801"/>
    <lineage>
        <taxon>Eukaryota</taxon>
        <taxon>Metazoa</taxon>
        <taxon>Ecdysozoa</taxon>
        <taxon>Arthropoda</taxon>
        <taxon>Crustacea</taxon>
        <taxon>Multicrustacea</taxon>
        <taxon>Cirripedia</taxon>
        <taxon>Thoracica</taxon>
        <taxon>Thoracicalcarea</taxon>
        <taxon>Balanomorpha</taxon>
        <taxon>Balanoidea</taxon>
        <taxon>Balanidae</taxon>
        <taxon>Amphibalaninae</taxon>
        <taxon>Amphibalanus</taxon>
    </lineage>
</organism>
<dbReference type="InterPro" id="IPR030603">
    <property type="entry name" value="KLHL18_BTB/POZ"/>
</dbReference>
<comment type="pathway">
    <text evidence="1">Protein modification; protein ubiquitination.</text>
</comment>
<dbReference type="Pfam" id="PF01344">
    <property type="entry name" value="Kelch_1"/>
    <property type="match status" value="2"/>
</dbReference>
<dbReference type="PIRSF" id="PIRSF037037">
    <property type="entry name" value="Kelch-like_protein_gigaxonin"/>
    <property type="match status" value="1"/>
</dbReference>
<dbReference type="Gene3D" id="1.25.40.420">
    <property type="match status" value="1"/>
</dbReference>
<dbReference type="InterPro" id="IPR006652">
    <property type="entry name" value="Kelch_1"/>
</dbReference>
<gene>
    <name evidence="9" type="primary">KLHL18_3</name>
    <name evidence="9" type="ORF">FJT64_005865</name>
</gene>
<dbReference type="GO" id="GO:0003779">
    <property type="term" value="F:actin binding"/>
    <property type="evidence" value="ECO:0007669"/>
    <property type="project" value="UniProtKB-KW"/>
</dbReference>
<dbReference type="InterPro" id="IPR015915">
    <property type="entry name" value="Kelch-typ_b-propeller"/>
</dbReference>
<dbReference type="InterPro" id="IPR011705">
    <property type="entry name" value="BACK"/>
</dbReference>
<dbReference type="InterPro" id="IPR017096">
    <property type="entry name" value="BTB-kelch_protein"/>
</dbReference>
<keyword evidence="3" id="KW-0880">Kelch repeat</keyword>
<feature type="domain" description="BTB" evidence="8">
    <location>
        <begin position="33"/>
        <end position="100"/>
    </location>
</feature>
<dbReference type="InterPro" id="IPR011333">
    <property type="entry name" value="SKP1/BTB/POZ_sf"/>
</dbReference>
<evidence type="ECO:0000313" key="10">
    <source>
        <dbReference type="Proteomes" id="UP000440578"/>
    </source>
</evidence>
<dbReference type="SUPFAM" id="SSF117281">
    <property type="entry name" value="Kelch motif"/>
    <property type="match status" value="2"/>
</dbReference>
<reference evidence="9 10" key="1">
    <citation type="submission" date="2019-07" db="EMBL/GenBank/DDBJ databases">
        <title>Draft genome assembly of a fouling barnacle, Amphibalanus amphitrite (Darwin, 1854): The first reference genome for Thecostraca.</title>
        <authorList>
            <person name="Kim W."/>
        </authorList>
    </citation>
    <scope>NUCLEOTIDE SEQUENCE [LARGE SCALE GENOMIC DNA]</scope>
    <source>
        <strain evidence="9">SNU_AA5</strain>
        <tissue evidence="9">Soma without cirri and trophi</tissue>
    </source>
</reference>
<name>A0A6A4VPZ9_AMPAM</name>
<sequence length="578" mass="64007">MAGCRDHTIFTQEDLFEKGFPVMQEIRREGKLCDVTLKVDGQSFTAHKLVLAANIPYFNAMFLHDMVESRLSEIEMREIDPSALEALINFAYSGRILINNSNVQNLMLGAAFLQLTTVREACAKHLIKELTPSNALGIRKFGSELHCTALAGAADTYIQKWFASVTESEEFLQLGERELRDILARDELHVDTEELVFEAALRWVKHDTELRTECLPGLLSLVRMPLLTPQYLTDHVATEPLIRSSHLCRDLLDEARDYMLMPERRPAMRSFVARPRCCSDIVGLIYAVGGLAKCGGSLSTVEVFHPVTGLWTMAERMSGTRSRVGVATLDGRLYAIGGFNGRDRLATVEVFDPRAGTWEQATPMNYRRSALGAVALNKDIYVCGGYDGSTSLSSVERYDVQLNRWTPVASMIRQRSAAGVVAFEGKIFVLGGHDGLSIFETVECYDPQKGLWSSGPSMLTKRCRLGAAALNGKLYVCGGYDGSVFLKTVEAYDPVTNSWSYVAPMNVTRSRVSLVAVMGRLYGIGGYDGFANLNTVEVYDPQRDCWELVSSMRAHEGGVGVGVIPVLTDDSQEEPEER</sequence>
<dbReference type="Pfam" id="PF07707">
    <property type="entry name" value="BACK"/>
    <property type="match status" value="1"/>
</dbReference>
<dbReference type="UniPathway" id="UPA00143"/>
<dbReference type="SUPFAM" id="SSF54695">
    <property type="entry name" value="POZ domain"/>
    <property type="match status" value="1"/>
</dbReference>
<proteinExistence type="predicted"/>
<accession>A0A6A4VPZ9</accession>
<dbReference type="Pfam" id="PF00651">
    <property type="entry name" value="BTB"/>
    <property type="match status" value="1"/>
</dbReference>
<dbReference type="SMART" id="SM00225">
    <property type="entry name" value="BTB"/>
    <property type="match status" value="1"/>
</dbReference>
<keyword evidence="10" id="KW-1185">Reference proteome</keyword>
<protein>
    <recommendedName>
        <fullName evidence="2">Kelch-like protein diablo</fullName>
    </recommendedName>
</protein>
<dbReference type="PANTHER" id="PTHR24412">
    <property type="entry name" value="KELCH PROTEIN"/>
    <property type="match status" value="1"/>
</dbReference>
<keyword evidence="4" id="KW-0677">Repeat</keyword>
<dbReference type="FunFam" id="1.25.40.420:FF:000001">
    <property type="entry name" value="Kelch-like family member 12"/>
    <property type="match status" value="1"/>
</dbReference>
<keyword evidence="5" id="KW-0833">Ubl conjugation pathway</keyword>
<evidence type="ECO:0000256" key="4">
    <source>
        <dbReference type="ARBA" id="ARBA00022737"/>
    </source>
</evidence>
<evidence type="ECO:0000313" key="9">
    <source>
        <dbReference type="EMBL" id="KAF0296696.1"/>
    </source>
</evidence>
<dbReference type="SMART" id="SM00875">
    <property type="entry name" value="BACK"/>
    <property type="match status" value="1"/>
</dbReference>
<dbReference type="OrthoDB" id="45365at2759"/>
<dbReference type="AlphaFoldDB" id="A0A6A4VPZ9"/>
<dbReference type="InterPro" id="IPR000210">
    <property type="entry name" value="BTB/POZ_dom"/>
</dbReference>
<evidence type="ECO:0000259" key="8">
    <source>
        <dbReference type="PROSITE" id="PS50097"/>
    </source>
</evidence>
<evidence type="ECO:0000256" key="7">
    <source>
        <dbReference type="ARBA" id="ARBA00043912"/>
    </source>
</evidence>
<dbReference type="EMBL" id="VIIS01001544">
    <property type="protein sequence ID" value="KAF0296696.1"/>
    <property type="molecule type" value="Genomic_DNA"/>
</dbReference>
<dbReference type="Gene3D" id="2.120.10.80">
    <property type="entry name" value="Kelch-type beta propeller"/>
    <property type="match status" value="1"/>
</dbReference>
<dbReference type="SMART" id="SM00612">
    <property type="entry name" value="Kelch"/>
    <property type="match status" value="6"/>
</dbReference>
<evidence type="ECO:0000256" key="1">
    <source>
        <dbReference type="ARBA" id="ARBA00004906"/>
    </source>
</evidence>
<evidence type="ECO:0000256" key="5">
    <source>
        <dbReference type="ARBA" id="ARBA00022786"/>
    </source>
</evidence>
<evidence type="ECO:0000256" key="2">
    <source>
        <dbReference type="ARBA" id="ARBA00013699"/>
    </source>
</evidence>
<dbReference type="EMBL" id="VIIS01001544">
    <property type="protein sequence ID" value="KAF0296698.1"/>
    <property type="molecule type" value="Genomic_DNA"/>
</dbReference>
<evidence type="ECO:0000256" key="3">
    <source>
        <dbReference type="ARBA" id="ARBA00022441"/>
    </source>
</evidence>
<dbReference type="PROSITE" id="PS50097">
    <property type="entry name" value="BTB"/>
    <property type="match status" value="1"/>
</dbReference>
<dbReference type="PANTHER" id="PTHR24412:SF497">
    <property type="entry name" value="KELCH-LIKE PROTEIN 18"/>
    <property type="match status" value="1"/>
</dbReference>